<organism evidence="1 2">
    <name type="scientific">Dorcoceras hygrometricum</name>
    <dbReference type="NCBI Taxonomy" id="472368"/>
    <lineage>
        <taxon>Eukaryota</taxon>
        <taxon>Viridiplantae</taxon>
        <taxon>Streptophyta</taxon>
        <taxon>Embryophyta</taxon>
        <taxon>Tracheophyta</taxon>
        <taxon>Spermatophyta</taxon>
        <taxon>Magnoliopsida</taxon>
        <taxon>eudicotyledons</taxon>
        <taxon>Gunneridae</taxon>
        <taxon>Pentapetalae</taxon>
        <taxon>asterids</taxon>
        <taxon>lamiids</taxon>
        <taxon>Lamiales</taxon>
        <taxon>Gesneriaceae</taxon>
        <taxon>Didymocarpoideae</taxon>
        <taxon>Trichosporeae</taxon>
        <taxon>Loxocarpinae</taxon>
        <taxon>Dorcoceras</taxon>
    </lineage>
</organism>
<sequence length="92" mass="11008">HEVWVQCNNMLSHGCSKDFSIKRLLAELRQGSTEINSYYTRMRTLWDELKDFQPISVCRCGSMREWMDYRDQECAIKFLMGLNDFYAQIILE</sequence>
<dbReference type="PANTHER" id="PTHR34222">
    <property type="entry name" value="GAG_PRE-INTEGRS DOMAIN-CONTAINING PROTEIN"/>
    <property type="match status" value="1"/>
</dbReference>
<dbReference type="Proteomes" id="UP000250235">
    <property type="component" value="Unassembled WGS sequence"/>
</dbReference>
<dbReference type="AlphaFoldDB" id="A0A2Z6ZRL5"/>
<evidence type="ECO:0000313" key="1">
    <source>
        <dbReference type="EMBL" id="KZT75371.1"/>
    </source>
</evidence>
<name>A0A2Z6ZRL5_9LAMI</name>
<keyword evidence="2" id="KW-1185">Reference proteome</keyword>
<dbReference type="PANTHER" id="PTHR34222:SF99">
    <property type="entry name" value="PROTEIN, PUTATIVE-RELATED"/>
    <property type="match status" value="1"/>
</dbReference>
<proteinExistence type="predicted"/>
<dbReference type="EMBL" id="KV262202">
    <property type="protein sequence ID" value="KZT75371.1"/>
    <property type="molecule type" value="Genomic_DNA"/>
</dbReference>
<gene>
    <name evidence="1" type="ORF">F511_47604</name>
</gene>
<feature type="non-terminal residue" evidence="1">
    <location>
        <position position="1"/>
    </location>
</feature>
<accession>A0A2Z6ZRL5</accession>
<dbReference type="OrthoDB" id="914038at2759"/>
<protein>
    <submittedName>
        <fullName evidence="1">Uncharacterized protein</fullName>
    </submittedName>
</protein>
<evidence type="ECO:0000313" key="2">
    <source>
        <dbReference type="Proteomes" id="UP000250235"/>
    </source>
</evidence>
<reference evidence="1 2" key="1">
    <citation type="journal article" date="2015" name="Proc. Natl. Acad. Sci. U.S.A.">
        <title>The resurrection genome of Boea hygrometrica: A blueprint for survival of dehydration.</title>
        <authorList>
            <person name="Xiao L."/>
            <person name="Yang G."/>
            <person name="Zhang L."/>
            <person name="Yang X."/>
            <person name="Zhao S."/>
            <person name="Ji Z."/>
            <person name="Zhou Q."/>
            <person name="Hu M."/>
            <person name="Wang Y."/>
            <person name="Chen M."/>
            <person name="Xu Y."/>
            <person name="Jin H."/>
            <person name="Xiao X."/>
            <person name="Hu G."/>
            <person name="Bao F."/>
            <person name="Hu Y."/>
            <person name="Wan P."/>
            <person name="Li L."/>
            <person name="Deng X."/>
            <person name="Kuang T."/>
            <person name="Xiang C."/>
            <person name="Zhu J.K."/>
            <person name="Oliver M.J."/>
            <person name="He Y."/>
        </authorList>
    </citation>
    <scope>NUCLEOTIDE SEQUENCE [LARGE SCALE GENOMIC DNA]</scope>
    <source>
        <strain evidence="2">cv. XS01</strain>
    </source>
</reference>